<name>A0A0L0WDT5_GOTPU</name>
<sequence>MAISNPYQKYQQNSIVTASPEQLTLMLYDGAIKFMNMAKLYMEEKNIQETHNSIMRAQDIINELNITLNMNYGISKNLRSLYTYILEKLIDANLKKDYSILDEVISLVEDLRDTWKEAMQKNRIESVQENSQVRI</sequence>
<dbReference type="PANTHER" id="PTHR34773:SF1">
    <property type="entry name" value="FLAGELLAR SECRETION CHAPERONE FLIS"/>
    <property type="match status" value="1"/>
</dbReference>
<dbReference type="NCBIfam" id="TIGR00208">
    <property type="entry name" value="fliS"/>
    <property type="match status" value="1"/>
</dbReference>
<reference evidence="8" key="1">
    <citation type="submission" date="2015-07" db="EMBL/GenBank/DDBJ databases">
        <title>Draft genome sequence of the purine-degrading Gottschalkia purinilyticum DSM 1384 (formerly Clostridium purinilyticum).</title>
        <authorList>
            <person name="Poehlein A."/>
            <person name="Schiel-Bengelsdorf B."/>
            <person name="Bengelsdorf F.R."/>
            <person name="Daniel R."/>
            <person name="Duerre P."/>
        </authorList>
    </citation>
    <scope>NUCLEOTIDE SEQUENCE [LARGE SCALE GENOMIC DNA]</scope>
    <source>
        <strain evidence="8">DSM 1384</strain>
    </source>
</reference>
<evidence type="ECO:0000313" key="7">
    <source>
        <dbReference type="EMBL" id="KNF09638.1"/>
    </source>
</evidence>
<dbReference type="PANTHER" id="PTHR34773">
    <property type="entry name" value="FLAGELLAR SECRETION CHAPERONE FLIS"/>
    <property type="match status" value="1"/>
</dbReference>
<organism evidence="7 8">
    <name type="scientific">Gottschalkia purinilytica</name>
    <name type="common">Clostridium purinilyticum</name>
    <dbReference type="NCBI Taxonomy" id="1503"/>
    <lineage>
        <taxon>Bacteria</taxon>
        <taxon>Bacillati</taxon>
        <taxon>Bacillota</taxon>
        <taxon>Tissierellia</taxon>
        <taxon>Tissierellales</taxon>
        <taxon>Gottschalkiaceae</taxon>
        <taxon>Gottschalkia</taxon>
    </lineage>
</organism>
<keyword evidence="5" id="KW-0143">Chaperone</keyword>
<comment type="subcellular location">
    <subcellularLocation>
        <location evidence="1 6">Cytoplasm</location>
        <location evidence="1 6">Cytosol</location>
    </subcellularLocation>
</comment>
<dbReference type="STRING" id="1503.CLPU_2c00890"/>
<keyword evidence="7" id="KW-0282">Flagellum</keyword>
<comment type="similarity">
    <text evidence="2 6">Belongs to the FliS family.</text>
</comment>
<keyword evidence="4 6" id="KW-1005">Bacterial flagellum biogenesis</keyword>
<keyword evidence="7" id="KW-0966">Cell projection</keyword>
<dbReference type="OrthoDB" id="1524959at2"/>
<dbReference type="EMBL" id="LGSS01000002">
    <property type="protein sequence ID" value="KNF09638.1"/>
    <property type="molecule type" value="Genomic_DNA"/>
</dbReference>
<dbReference type="Gene3D" id="1.20.120.340">
    <property type="entry name" value="Flagellar protein FliS"/>
    <property type="match status" value="1"/>
</dbReference>
<gene>
    <name evidence="7" type="primary">fliS</name>
    <name evidence="7" type="ORF">CLPU_2c00890</name>
</gene>
<dbReference type="CDD" id="cd16098">
    <property type="entry name" value="FliS"/>
    <property type="match status" value="1"/>
</dbReference>
<keyword evidence="8" id="KW-1185">Reference proteome</keyword>
<dbReference type="Proteomes" id="UP000037267">
    <property type="component" value="Unassembled WGS sequence"/>
</dbReference>
<evidence type="ECO:0000256" key="4">
    <source>
        <dbReference type="ARBA" id="ARBA00022795"/>
    </source>
</evidence>
<evidence type="ECO:0000313" key="8">
    <source>
        <dbReference type="Proteomes" id="UP000037267"/>
    </source>
</evidence>
<evidence type="ECO:0000256" key="2">
    <source>
        <dbReference type="ARBA" id="ARBA00008787"/>
    </source>
</evidence>
<evidence type="ECO:0000256" key="5">
    <source>
        <dbReference type="ARBA" id="ARBA00023186"/>
    </source>
</evidence>
<dbReference type="InterPro" id="IPR036584">
    <property type="entry name" value="FliS_sf"/>
</dbReference>
<comment type="caution">
    <text evidence="7">The sequence shown here is derived from an EMBL/GenBank/DDBJ whole genome shotgun (WGS) entry which is preliminary data.</text>
</comment>
<dbReference type="PIRSF" id="PIRSF039090">
    <property type="entry name" value="Flis"/>
    <property type="match status" value="1"/>
</dbReference>
<keyword evidence="3 6" id="KW-0963">Cytoplasm</keyword>
<protein>
    <recommendedName>
        <fullName evidence="6">Flagellar secretion chaperone FliS</fullName>
    </recommendedName>
</protein>
<dbReference type="Pfam" id="PF02561">
    <property type="entry name" value="FliS"/>
    <property type="match status" value="1"/>
</dbReference>
<dbReference type="GO" id="GO:0044780">
    <property type="term" value="P:bacterial-type flagellum assembly"/>
    <property type="evidence" value="ECO:0007669"/>
    <property type="project" value="InterPro"/>
</dbReference>
<dbReference type="GO" id="GO:0071973">
    <property type="term" value="P:bacterial-type flagellum-dependent cell motility"/>
    <property type="evidence" value="ECO:0007669"/>
    <property type="project" value="TreeGrafter"/>
</dbReference>
<keyword evidence="7" id="KW-0969">Cilium</keyword>
<proteinExistence type="inferred from homology"/>
<dbReference type="GO" id="GO:0005829">
    <property type="term" value="C:cytosol"/>
    <property type="evidence" value="ECO:0007669"/>
    <property type="project" value="UniProtKB-SubCell"/>
</dbReference>
<dbReference type="PATRIC" id="fig|1503.3.peg.1586"/>
<evidence type="ECO:0000256" key="3">
    <source>
        <dbReference type="ARBA" id="ARBA00022490"/>
    </source>
</evidence>
<dbReference type="SUPFAM" id="SSF101116">
    <property type="entry name" value="Flagellar export chaperone FliS"/>
    <property type="match status" value="1"/>
</dbReference>
<evidence type="ECO:0000256" key="6">
    <source>
        <dbReference type="PIRNR" id="PIRNR039090"/>
    </source>
</evidence>
<accession>A0A0L0WDT5</accession>
<evidence type="ECO:0000256" key="1">
    <source>
        <dbReference type="ARBA" id="ARBA00004514"/>
    </source>
</evidence>
<dbReference type="InterPro" id="IPR003713">
    <property type="entry name" value="FliS"/>
</dbReference>
<dbReference type="RefSeq" id="WP_050354033.1">
    <property type="nucleotide sequence ID" value="NZ_LGSS01000002.1"/>
</dbReference>
<dbReference type="AlphaFoldDB" id="A0A0L0WDT5"/>